<dbReference type="EMBL" id="CAIF01000049">
    <property type="protein sequence ID" value="CCH42633.1"/>
    <property type="molecule type" value="Genomic_DNA"/>
</dbReference>
<dbReference type="InParanoid" id="K0KND3"/>
<comment type="similarity">
    <text evidence="2">Belongs to the threonine aldolase family.</text>
</comment>
<dbReference type="STRING" id="1206466.K0KND3"/>
<dbReference type="PANTHER" id="PTHR48097:SF9">
    <property type="entry name" value="L-THREONINE ALDOLASE"/>
    <property type="match status" value="1"/>
</dbReference>
<evidence type="ECO:0000256" key="2">
    <source>
        <dbReference type="ARBA" id="ARBA00006966"/>
    </source>
</evidence>
<dbReference type="FunCoup" id="K0KND3">
    <property type="interactions" value="994"/>
</dbReference>
<evidence type="ECO:0000256" key="3">
    <source>
        <dbReference type="ARBA" id="ARBA00022898"/>
    </source>
</evidence>
<feature type="domain" description="Aromatic amino acid beta-eliminating lyase/threonine aldolase" evidence="10">
    <location>
        <begin position="13"/>
        <end position="297"/>
    </location>
</feature>
<evidence type="ECO:0000256" key="7">
    <source>
        <dbReference type="ARBA" id="ARBA00060555"/>
    </source>
</evidence>
<dbReference type="PIRSF" id="PIRSF017617">
    <property type="entry name" value="Thr_aldolase"/>
    <property type="match status" value="1"/>
</dbReference>
<reference evidence="11 12" key="1">
    <citation type="journal article" date="2012" name="Eukaryot. Cell">
        <title>Draft genome sequence of Wickerhamomyces ciferrii NRRL Y-1031 F-60-10.</title>
        <authorList>
            <person name="Schneider J."/>
            <person name="Andrea H."/>
            <person name="Blom J."/>
            <person name="Jaenicke S."/>
            <person name="Ruckert C."/>
            <person name="Schorsch C."/>
            <person name="Szczepanowski R."/>
            <person name="Farwick M."/>
            <person name="Goesmann A."/>
            <person name="Puhler A."/>
            <person name="Schaffer S."/>
            <person name="Tauch A."/>
            <person name="Kohler T."/>
            <person name="Brinkrolf K."/>
        </authorList>
    </citation>
    <scope>NUCLEOTIDE SEQUENCE [LARGE SCALE GENOMIC DNA]</scope>
    <source>
        <strain evidence="12">ATCC 14091 / BCRC 22168 / CBS 111 / JCM 3599 / NBRC 0793 / NRRL Y-1031 F-60-10</strain>
    </source>
</reference>
<dbReference type="PANTHER" id="PTHR48097">
    <property type="entry name" value="L-THREONINE ALDOLASE-RELATED"/>
    <property type="match status" value="1"/>
</dbReference>
<dbReference type="CDD" id="cd06502">
    <property type="entry name" value="TA_like"/>
    <property type="match status" value="1"/>
</dbReference>
<dbReference type="AlphaFoldDB" id="K0KND3"/>
<dbReference type="Gene3D" id="3.40.640.10">
    <property type="entry name" value="Type I PLP-dependent aspartate aminotransferase-like (Major domain)"/>
    <property type="match status" value="1"/>
</dbReference>
<dbReference type="HOGENOM" id="CLU_029381_1_0_1"/>
<dbReference type="InterPro" id="IPR015421">
    <property type="entry name" value="PyrdxlP-dep_Trfase_major"/>
</dbReference>
<evidence type="ECO:0000256" key="5">
    <source>
        <dbReference type="ARBA" id="ARBA00050410"/>
    </source>
</evidence>
<dbReference type="Pfam" id="PF01212">
    <property type="entry name" value="Beta_elim_lyase"/>
    <property type="match status" value="1"/>
</dbReference>
<keyword evidence="4 11" id="KW-0456">Lyase</keyword>
<protein>
    <recommendedName>
        <fullName evidence="8">low-specificity L-threonine aldolase</fullName>
        <ecNumber evidence="8">4.1.2.48</ecNumber>
    </recommendedName>
</protein>
<feature type="modified residue" description="N6-(pyridoxal phosphate)lysine" evidence="9">
    <location>
        <position position="210"/>
    </location>
</feature>
<evidence type="ECO:0000256" key="4">
    <source>
        <dbReference type="ARBA" id="ARBA00023239"/>
    </source>
</evidence>
<dbReference type="SUPFAM" id="SSF53383">
    <property type="entry name" value="PLP-dependent transferases"/>
    <property type="match status" value="1"/>
</dbReference>
<proteinExistence type="inferred from homology"/>
<dbReference type="eggNOG" id="KOG1368">
    <property type="taxonomic scope" value="Eukaryota"/>
</dbReference>
<comment type="caution">
    <text evidence="11">The sequence shown here is derived from an EMBL/GenBank/DDBJ whole genome shotgun (WGS) entry which is preliminary data.</text>
</comment>
<organism evidence="11 12">
    <name type="scientific">Wickerhamomyces ciferrii (strain ATCC 14091 / BCRC 22168 / CBS 111 / JCM 3599 / NBRC 0793 / NRRL Y-1031 F-60-10)</name>
    <name type="common">Yeast</name>
    <name type="synonym">Pichia ciferrii</name>
    <dbReference type="NCBI Taxonomy" id="1206466"/>
    <lineage>
        <taxon>Eukaryota</taxon>
        <taxon>Fungi</taxon>
        <taxon>Dikarya</taxon>
        <taxon>Ascomycota</taxon>
        <taxon>Saccharomycotina</taxon>
        <taxon>Saccharomycetes</taxon>
        <taxon>Phaffomycetales</taxon>
        <taxon>Wickerhamomycetaceae</taxon>
        <taxon>Wickerhamomyces</taxon>
    </lineage>
</organism>
<evidence type="ECO:0000256" key="9">
    <source>
        <dbReference type="PIRSR" id="PIRSR017617-1"/>
    </source>
</evidence>
<evidence type="ECO:0000313" key="12">
    <source>
        <dbReference type="Proteomes" id="UP000009328"/>
    </source>
</evidence>
<dbReference type="Gene3D" id="3.90.1150.10">
    <property type="entry name" value="Aspartate Aminotransferase, domain 1"/>
    <property type="match status" value="1"/>
</dbReference>
<comment type="catalytic activity">
    <reaction evidence="5">
        <text>L-threonine = acetaldehyde + glycine</text>
        <dbReference type="Rhea" id="RHEA:19625"/>
        <dbReference type="ChEBI" id="CHEBI:15343"/>
        <dbReference type="ChEBI" id="CHEBI:57305"/>
        <dbReference type="ChEBI" id="CHEBI:57926"/>
        <dbReference type="EC" id="4.1.2.48"/>
    </reaction>
</comment>
<keyword evidence="12" id="KW-1185">Reference proteome</keyword>
<evidence type="ECO:0000313" key="11">
    <source>
        <dbReference type="EMBL" id="CCH42633.1"/>
    </source>
</evidence>
<comment type="catalytic activity">
    <reaction evidence="6">
        <text>L-allo-threonine = acetaldehyde + glycine</text>
        <dbReference type="Rhea" id="RHEA:26209"/>
        <dbReference type="ChEBI" id="CHEBI:15343"/>
        <dbReference type="ChEBI" id="CHEBI:57305"/>
        <dbReference type="ChEBI" id="CHEBI:58585"/>
        <dbReference type="EC" id="4.1.2.48"/>
    </reaction>
</comment>
<dbReference type="InterPro" id="IPR015422">
    <property type="entry name" value="PyrdxlP-dep_Trfase_small"/>
</dbReference>
<name>K0KND3_WICCF</name>
<dbReference type="GO" id="GO:0005829">
    <property type="term" value="C:cytosol"/>
    <property type="evidence" value="ECO:0007669"/>
    <property type="project" value="TreeGrafter"/>
</dbReference>
<dbReference type="InterPro" id="IPR001597">
    <property type="entry name" value="ArAA_b-elim_lyase/Thr_aldolase"/>
</dbReference>
<dbReference type="Proteomes" id="UP000009328">
    <property type="component" value="Unassembled WGS sequence"/>
</dbReference>
<dbReference type="InterPro" id="IPR015424">
    <property type="entry name" value="PyrdxlP-dep_Trfase"/>
</dbReference>
<dbReference type="GO" id="GO:0006567">
    <property type="term" value="P:L-threonine catabolic process"/>
    <property type="evidence" value="ECO:0007669"/>
    <property type="project" value="TreeGrafter"/>
</dbReference>
<dbReference type="FunFam" id="3.40.640.10:FF:000030">
    <property type="entry name" value="Low-specificity L-threonine aldolase"/>
    <property type="match status" value="1"/>
</dbReference>
<evidence type="ECO:0000256" key="6">
    <source>
        <dbReference type="ARBA" id="ARBA00050939"/>
    </source>
</evidence>
<comment type="cofactor">
    <cofactor evidence="1">
        <name>pyridoxal 5'-phosphate</name>
        <dbReference type="ChEBI" id="CHEBI:597326"/>
    </cofactor>
</comment>
<comment type="pathway">
    <text evidence="7">Amino-acid degradation; L-threonine degradation via aldolase pathway; acetaldehyde and glycine from L-threonine: step 1/1.</text>
</comment>
<dbReference type="NCBIfam" id="NF041359">
    <property type="entry name" value="GntG_guanitoxin"/>
    <property type="match status" value="1"/>
</dbReference>
<evidence type="ECO:0000256" key="1">
    <source>
        <dbReference type="ARBA" id="ARBA00001933"/>
    </source>
</evidence>
<gene>
    <name evidence="11" type="ORF">BN7_2177</name>
</gene>
<dbReference type="GO" id="GO:0008732">
    <property type="term" value="F:L-allo-threonine aldolase activity"/>
    <property type="evidence" value="ECO:0007669"/>
    <property type="project" value="TreeGrafter"/>
</dbReference>
<evidence type="ECO:0000259" key="10">
    <source>
        <dbReference type="Pfam" id="PF01212"/>
    </source>
</evidence>
<dbReference type="InterPro" id="IPR023603">
    <property type="entry name" value="Low_specificity_L-TA-like"/>
</dbReference>
<sequence length="367" mass="40700">MPLAKKYQSARNDFRSDTFTTPSPQLLEKALSASIGDSVFGEDSDTVDLEERIASLTGKEAGLYCVSGTLSNQIAVRTHLHQPPYSILCDYRSHIYVHEAAGLATLSNAMVTPVRPSNGDYMTLEDIKKHIIPEDGDIHGAPTQLISLENTLHGIVYPIEELKRISKFCKENDYPLHCDGARIWNASVASGVSLKEYGEIFDTISLCLSKSLGAPIGSVLVGPKKFIKKANHFKKQNGGGIRQSGLLTRIASAAIDENLPKLQESHNKARDLADFLIENGIELESPVDTNFVFIDLETSPIDDEILEQMAEKYGLKLWNGRITFHYQIDDESLKNVKKAILEAFQLSKKVSSGEANHKFYKYNPDDN</sequence>
<accession>K0KND3</accession>
<dbReference type="GO" id="GO:0006545">
    <property type="term" value="P:glycine biosynthetic process"/>
    <property type="evidence" value="ECO:0007669"/>
    <property type="project" value="TreeGrafter"/>
</dbReference>
<keyword evidence="3" id="KW-0663">Pyridoxal phosphate</keyword>
<evidence type="ECO:0000256" key="8">
    <source>
        <dbReference type="ARBA" id="ARBA00066573"/>
    </source>
</evidence>
<dbReference type="EC" id="4.1.2.48" evidence="8"/>